<keyword evidence="2" id="KW-0479">Metal-binding</keyword>
<dbReference type="SMART" id="SM00184">
    <property type="entry name" value="RING"/>
    <property type="match status" value="1"/>
</dbReference>
<dbReference type="InterPro" id="IPR000315">
    <property type="entry name" value="Znf_B-box"/>
</dbReference>
<dbReference type="AlphaFoldDB" id="A0A669BV82"/>
<name>A0A669BV82_ORENI</name>
<dbReference type="PROSITE" id="PS50089">
    <property type="entry name" value="ZF_RING_2"/>
    <property type="match status" value="1"/>
</dbReference>
<evidence type="ECO:0000256" key="3">
    <source>
        <dbReference type="ARBA" id="ARBA00022771"/>
    </source>
</evidence>
<sequence>MAQQGSKSVKFHCSVCLDLLKDPVTIPCGHNYCMSCIEGHWDKEEPKGAYSCPQCKKSFILRPELEKNTMLAALVEDLKTSPEDVSCDVCTGKKLKAVKSCLVCLVSYCDQHLQPHYESSAFDKHKLVKPSKGLKSNICSTHNEVMKMFCHTDQQCICYVCCMDKHKHHVTVPVKDVRADKEKDLKMNLQEVQKKIQTRVEEGKVLEKEMEGIKLSADKTIEDSETIINELVSFIKEKGSNLEQQIKSQQKDEERRVKELQNKLEQEITELKRKEEELKQLSDTEDHTEFLLRYSMMSKLSEYTDSPSFKICQVKYFEDLQTALLEARENLKAFLSEEWRKITLTVRSVDVLLPQIEPKTRDEFLKHACQLTMDPDTVHKKLFLSNQNRTVSDNAPKPNIYPAYAKTDRFSIQQQVLSKESLIGPCYWEVEMKGRGLSVAVTYKNKDNLDQSDFGSNNNSWALECYGDYYKFRHNKIKTSLSGPLSSKVGVYVDPRAGILSFYSVSDTMALLHRVQTTFTEPLYAGLWIWKSFGLTPLLRLMRSNRLFSLFCEPIVFFFLSSLIKCQSNILGQVSQRNMKY</sequence>
<dbReference type="GO" id="GO:0005737">
    <property type="term" value="C:cytoplasm"/>
    <property type="evidence" value="ECO:0007669"/>
    <property type="project" value="UniProtKB-ARBA"/>
</dbReference>
<dbReference type="GeneTree" id="ENSGT01150000286950"/>
<dbReference type="InterPro" id="IPR017907">
    <property type="entry name" value="Znf_RING_CS"/>
</dbReference>
<evidence type="ECO:0000256" key="7">
    <source>
        <dbReference type="SAM" id="Coils"/>
    </source>
</evidence>
<keyword evidence="12" id="KW-1185">Reference proteome</keyword>
<dbReference type="CDD" id="cd16040">
    <property type="entry name" value="SPRY_PRY_SNTX"/>
    <property type="match status" value="1"/>
</dbReference>
<keyword evidence="4" id="KW-0862">Zinc</keyword>
<dbReference type="InterPro" id="IPR043136">
    <property type="entry name" value="B30.2/SPRY_sf"/>
</dbReference>
<dbReference type="InterPro" id="IPR051051">
    <property type="entry name" value="E3_ubiq-ligase_TRIM/RNF"/>
</dbReference>
<evidence type="ECO:0000256" key="5">
    <source>
        <dbReference type="ARBA" id="ARBA00022859"/>
    </source>
</evidence>
<proteinExistence type="predicted"/>
<dbReference type="PROSITE" id="PS50188">
    <property type="entry name" value="B302_SPRY"/>
    <property type="match status" value="1"/>
</dbReference>
<accession>A0A669BV82</accession>
<dbReference type="InParanoid" id="A0A669BV82"/>
<evidence type="ECO:0000256" key="2">
    <source>
        <dbReference type="ARBA" id="ARBA00022723"/>
    </source>
</evidence>
<keyword evidence="5" id="KW-0391">Immunity</keyword>
<keyword evidence="7" id="KW-0175">Coiled coil</keyword>
<dbReference type="PANTHER" id="PTHR25465:SF5">
    <property type="entry name" value="E3 UBIQUITIN_ISG15 LIGASE TRIM25-RELATED"/>
    <property type="match status" value="1"/>
</dbReference>
<dbReference type="InterPro" id="IPR058030">
    <property type="entry name" value="TRIM8/14/16/25/29/45/65_CC"/>
</dbReference>
<dbReference type="Pfam" id="PF25600">
    <property type="entry name" value="TRIM_CC"/>
    <property type="match status" value="1"/>
</dbReference>
<dbReference type="SMART" id="SM00589">
    <property type="entry name" value="PRY"/>
    <property type="match status" value="1"/>
</dbReference>
<dbReference type="Ensembl" id="ENSONIT00000055742.1">
    <property type="protein sequence ID" value="ENSONIP00000038326.1"/>
    <property type="gene ID" value="ENSONIG00000031857.1"/>
</dbReference>
<dbReference type="GO" id="GO:0008270">
    <property type="term" value="F:zinc ion binding"/>
    <property type="evidence" value="ECO:0007669"/>
    <property type="project" value="UniProtKB-KW"/>
</dbReference>
<dbReference type="PROSITE" id="PS50119">
    <property type="entry name" value="ZF_BBOX"/>
    <property type="match status" value="1"/>
</dbReference>
<dbReference type="Pfam" id="PF15227">
    <property type="entry name" value="zf-C3HC4_4"/>
    <property type="match status" value="1"/>
</dbReference>
<dbReference type="Gene3D" id="4.10.830.40">
    <property type="match status" value="1"/>
</dbReference>
<dbReference type="PANTHER" id="PTHR25465">
    <property type="entry name" value="B-BOX DOMAIN CONTAINING"/>
    <property type="match status" value="1"/>
</dbReference>
<dbReference type="GO" id="GO:0045087">
    <property type="term" value="P:innate immune response"/>
    <property type="evidence" value="ECO:0007669"/>
    <property type="project" value="UniProtKB-KW"/>
</dbReference>
<dbReference type="Pfam" id="PF00622">
    <property type="entry name" value="SPRY"/>
    <property type="match status" value="1"/>
</dbReference>
<dbReference type="CDD" id="cd19769">
    <property type="entry name" value="Bbox2_TRIM16-like"/>
    <property type="match status" value="1"/>
</dbReference>
<evidence type="ECO:0000313" key="12">
    <source>
        <dbReference type="Proteomes" id="UP000005207"/>
    </source>
</evidence>
<dbReference type="PRINTS" id="PR01407">
    <property type="entry name" value="BUTYPHLNCDUF"/>
</dbReference>
<evidence type="ECO:0000259" key="9">
    <source>
        <dbReference type="PROSITE" id="PS50119"/>
    </source>
</evidence>
<dbReference type="InterPro" id="IPR001870">
    <property type="entry name" value="B30.2/SPRY"/>
</dbReference>
<dbReference type="InterPro" id="IPR013083">
    <property type="entry name" value="Znf_RING/FYVE/PHD"/>
</dbReference>
<reference evidence="11" key="2">
    <citation type="submission" date="2025-08" db="UniProtKB">
        <authorList>
            <consortium name="Ensembl"/>
        </authorList>
    </citation>
    <scope>IDENTIFICATION</scope>
</reference>
<feature type="domain" description="RING-type" evidence="8">
    <location>
        <begin position="13"/>
        <end position="56"/>
    </location>
</feature>
<organism evidence="11 12">
    <name type="scientific">Oreochromis niloticus</name>
    <name type="common">Nile tilapia</name>
    <name type="synonym">Tilapia nilotica</name>
    <dbReference type="NCBI Taxonomy" id="8128"/>
    <lineage>
        <taxon>Eukaryota</taxon>
        <taxon>Metazoa</taxon>
        <taxon>Chordata</taxon>
        <taxon>Craniata</taxon>
        <taxon>Vertebrata</taxon>
        <taxon>Euteleostomi</taxon>
        <taxon>Actinopterygii</taxon>
        <taxon>Neopterygii</taxon>
        <taxon>Teleostei</taxon>
        <taxon>Neoteleostei</taxon>
        <taxon>Acanthomorphata</taxon>
        <taxon>Ovalentaria</taxon>
        <taxon>Cichlomorphae</taxon>
        <taxon>Cichliformes</taxon>
        <taxon>Cichlidae</taxon>
        <taxon>African cichlids</taxon>
        <taxon>Pseudocrenilabrinae</taxon>
        <taxon>Oreochromini</taxon>
        <taxon>Oreochromis</taxon>
    </lineage>
</organism>
<dbReference type="InterPro" id="IPR001841">
    <property type="entry name" value="Znf_RING"/>
</dbReference>
<evidence type="ECO:0000256" key="6">
    <source>
        <dbReference type="PROSITE-ProRule" id="PRU00024"/>
    </source>
</evidence>
<evidence type="ECO:0000259" key="10">
    <source>
        <dbReference type="PROSITE" id="PS50188"/>
    </source>
</evidence>
<dbReference type="SUPFAM" id="SSF57845">
    <property type="entry name" value="B-box zinc-binding domain"/>
    <property type="match status" value="1"/>
</dbReference>
<dbReference type="Gene3D" id="3.30.160.60">
    <property type="entry name" value="Classic Zinc Finger"/>
    <property type="match status" value="1"/>
</dbReference>
<feature type="domain" description="B30.2/SPRY" evidence="10">
    <location>
        <begin position="351"/>
        <end position="545"/>
    </location>
</feature>
<evidence type="ECO:0000259" key="8">
    <source>
        <dbReference type="PROSITE" id="PS50089"/>
    </source>
</evidence>
<feature type="coiled-coil region" evidence="7">
    <location>
        <begin position="243"/>
        <end position="284"/>
    </location>
</feature>
<reference evidence="11" key="3">
    <citation type="submission" date="2025-09" db="UniProtKB">
        <authorList>
            <consortium name="Ensembl"/>
        </authorList>
    </citation>
    <scope>IDENTIFICATION</scope>
</reference>
<dbReference type="Gene3D" id="3.30.40.10">
    <property type="entry name" value="Zinc/RING finger domain, C3HC4 (zinc finger)"/>
    <property type="match status" value="1"/>
</dbReference>
<evidence type="ECO:0008006" key="13">
    <source>
        <dbReference type="Google" id="ProtNLM"/>
    </source>
</evidence>
<evidence type="ECO:0000256" key="4">
    <source>
        <dbReference type="ARBA" id="ARBA00022833"/>
    </source>
</evidence>
<dbReference type="SUPFAM" id="SSF49899">
    <property type="entry name" value="Concanavalin A-like lectins/glucanases"/>
    <property type="match status" value="1"/>
</dbReference>
<keyword evidence="3 6" id="KW-0863">Zinc-finger</keyword>
<dbReference type="InterPro" id="IPR006574">
    <property type="entry name" value="PRY"/>
</dbReference>
<dbReference type="SMART" id="SM00449">
    <property type="entry name" value="SPRY"/>
    <property type="match status" value="1"/>
</dbReference>
<dbReference type="InterPro" id="IPR013320">
    <property type="entry name" value="ConA-like_dom_sf"/>
</dbReference>
<dbReference type="Proteomes" id="UP000005207">
    <property type="component" value="Linkage group LG3"/>
</dbReference>
<dbReference type="PROSITE" id="PS00518">
    <property type="entry name" value="ZF_RING_1"/>
    <property type="match status" value="1"/>
</dbReference>
<evidence type="ECO:0000256" key="1">
    <source>
        <dbReference type="ARBA" id="ARBA00022588"/>
    </source>
</evidence>
<dbReference type="Pfam" id="PF00643">
    <property type="entry name" value="zf-B_box"/>
    <property type="match status" value="1"/>
</dbReference>
<dbReference type="Pfam" id="PF13765">
    <property type="entry name" value="PRY"/>
    <property type="match status" value="1"/>
</dbReference>
<protein>
    <recommendedName>
        <fullName evidence="13">Tripartite motif-containing protein 16-like</fullName>
    </recommendedName>
</protein>
<evidence type="ECO:0000313" key="11">
    <source>
        <dbReference type="Ensembl" id="ENSONIP00000038326.1"/>
    </source>
</evidence>
<dbReference type="Gene3D" id="2.60.120.920">
    <property type="match status" value="1"/>
</dbReference>
<dbReference type="SUPFAM" id="SSF57850">
    <property type="entry name" value="RING/U-box"/>
    <property type="match status" value="1"/>
</dbReference>
<keyword evidence="1" id="KW-0399">Innate immunity</keyword>
<dbReference type="InterPro" id="IPR003877">
    <property type="entry name" value="SPRY_dom"/>
</dbReference>
<feature type="domain" description="B box-type" evidence="9">
    <location>
        <begin position="134"/>
        <end position="174"/>
    </location>
</feature>
<dbReference type="SMART" id="SM00336">
    <property type="entry name" value="BBOX"/>
    <property type="match status" value="1"/>
</dbReference>
<dbReference type="InterPro" id="IPR003879">
    <property type="entry name" value="Butyrophylin_SPRY"/>
</dbReference>
<reference evidence="12" key="1">
    <citation type="submission" date="2012-01" db="EMBL/GenBank/DDBJ databases">
        <title>The Genome Sequence of Oreochromis niloticus (Nile Tilapia).</title>
        <authorList>
            <consortium name="Broad Institute Genome Assembly Team"/>
            <consortium name="Broad Institute Sequencing Platform"/>
            <person name="Di Palma F."/>
            <person name="Johnson J."/>
            <person name="Lander E.S."/>
            <person name="Lindblad-Toh K."/>
        </authorList>
    </citation>
    <scope>NUCLEOTIDE SEQUENCE [LARGE SCALE GENOMIC DNA]</scope>
</reference>